<keyword evidence="5 9" id="KW-0653">Protein transport</keyword>
<dbReference type="Proteomes" id="UP000670527">
    <property type="component" value="Unassembled WGS sequence"/>
</dbReference>
<comment type="caution">
    <text evidence="11">The sequence shown here is derived from an EMBL/GenBank/DDBJ whole genome shotgun (WGS) entry which is preliminary data.</text>
</comment>
<dbReference type="HAMAP" id="MF_00236">
    <property type="entry name" value="TatA_E"/>
    <property type="match status" value="1"/>
</dbReference>
<evidence type="ECO:0000313" key="11">
    <source>
        <dbReference type="EMBL" id="MBO3269946.1"/>
    </source>
</evidence>
<dbReference type="PANTHER" id="PTHR42982">
    <property type="entry name" value="SEC-INDEPENDENT PROTEIN TRANSLOCASE PROTEIN TATA"/>
    <property type="match status" value="1"/>
</dbReference>
<accession>A0ABS3T8G0</accession>
<keyword evidence="3 9" id="KW-1003">Cell membrane</keyword>
<reference evidence="11 12" key="1">
    <citation type="submission" date="2021-03" db="EMBL/GenBank/DDBJ databases">
        <authorList>
            <person name="Kim M.K."/>
        </authorList>
    </citation>
    <scope>NUCLEOTIDE SEQUENCE [LARGE SCALE GENOMIC DNA]</scope>
    <source>
        <strain evidence="11 12">BT507</strain>
    </source>
</reference>
<evidence type="ECO:0000256" key="6">
    <source>
        <dbReference type="ARBA" id="ARBA00022989"/>
    </source>
</evidence>
<keyword evidence="7 9" id="KW-0811">Translocation</keyword>
<keyword evidence="12" id="KW-1185">Reference proteome</keyword>
<evidence type="ECO:0000256" key="3">
    <source>
        <dbReference type="ARBA" id="ARBA00022475"/>
    </source>
</evidence>
<keyword evidence="6 9" id="KW-1133">Transmembrane helix</keyword>
<comment type="subunit">
    <text evidence="9">Forms a complex with TatC.</text>
</comment>
<evidence type="ECO:0000256" key="1">
    <source>
        <dbReference type="ARBA" id="ARBA00004162"/>
    </source>
</evidence>
<comment type="subcellular location">
    <subcellularLocation>
        <location evidence="1 9">Cell membrane</location>
        <topology evidence="1 9">Single-pass membrane protein</topology>
    </subcellularLocation>
</comment>
<protein>
    <recommendedName>
        <fullName evidence="9">Sec-independent protein translocase protein TatA</fullName>
    </recommendedName>
</protein>
<evidence type="ECO:0000256" key="7">
    <source>
        <dbReference type="ARBA" id="ARBA00023010"/>
    </source>
</evidence>
<keyword evidence="2 9" id="KW-0813">Transport</keyword>
<evidence type="ECO:0000313" key="12">
    <source>
        <dbReference type="Proteomes" id="UP000670527"/>
    </source>
</evidence>
<keyword evidence="4 9" id="KW-0812">Transmembrane</keyword>
<dbReference type="InterPro" id="IPR006312">
    <property type="entry name" value="TatA/E"/>
</dbReference>
<dbReference type="Gene3D" id="1.20.5.3310">
    <property type="match status" value="1"/>
</dbReference>
<evidence type="ECO:0000256" key="9">
    <source>
        <dbReference type="HAMAP-Rule" id="MF_00236"/>
    </source>
</evidence>
<dbReference type="EMBL" id="JAGETX010000002">
    <property type="protein sequence ID" value="MBO3269946.1"/>
    <property type="molecule type" value="Genomic_DNA"/>
</dbReference>
<feature type="compositionally biased region" description="Low complexity" evidence="10">
    <location>
        <begin position="85"/>
        <end position="96"/>
    </location>
</feature>
<keyword evidence="8 9" id="KW-0472">Membrane</keyword>
<evidence type="ECO:0000256" key="8">
    <source>
        <dbReference type="ARBA" id="ARBA00023136"/>
    </source>
</evidence>
<dbReference type="Pfam" id="PF02416">
    <property type="entry name" value="TatA_B_E"/>
    <property type="match status" value="1"/>
</dbReference>
<feature type="region of interest" description="Disordered" evidence="10">
    <location>
        <begin position="46"/>
        <end position="96"/>
    </location>
</feature>
<name>A0ABS3T8G0_9BACT</name>
<comment type="function">
    <text evidence="9">Part of the twin-arginine translocation (Tat) system that transports large folded proteins containing a characteristic twin-arginine motif in their signal peptide across membranes. TatA could form the protein-conducting channel of the Tat system.</text>
</comment>
<feature type="compositionally biased region" description="Basic and acidic residues" evidence="10">
    <location>
        <begin position="46"/>
        <end position="58"/>
    </location>
</feature>
<proteinExistence type="inferred from homology"/>
<evidence type="ECO:0000256" key="5">
    <source>
        <dbReference type="ARBA" id="ARBA00022927"/>
    </source>
</evidence>
<dbReference type="RefSeq" id="WP_208306590.1">
    <property type="nucleotide sequence ID" value="NZ_JAGETX010000002.1"/>
</dbReference>
<dbReference type="InterPro" id="IPR003369">
    <property type="entry name" value="TatA/B/E"/>
</dbReference>
<sequence>MLLTALFLAIAPRTIIFIIFVLVIFFGAKRIPELFRGLGQGVKEFKDASKEERPEYRDQQQTQQPHYGNQQPTQPPYRDQPAPPTNQHQNPTQPRY</sequence>
<evidence type="ECO:0000256" key="10">
    <source>
        <dbReference type="SAM" id="MobiDB-lite"/>
    </source>
</evidence>
<evidence type="ECO:0000256" key="2">
    <source>
        <dbReference type="ARBA" id="ARBA00022448"/>
    </source>
</evidence>
<feature type="compositionally biased region" description="Polar residues" evidence="10">
    <location>
        <begin position="59"/>
        <end position="72"/>
    </location>
</feature>
<evidence type="ECO:0000256" key="4">
    <source>
        <dbReference type="ARBA" id="ARBA00022692"/>
    </source>
</evidence>
<dbReference type="PANTHER" id="PTHR42982:SF1">
    <property type="entry name" value="SEC-INDEPENDENT PROTEIN TRANSLOCASE PROTEIN TATA"/>
    <property type="match status" value="1"/>
</dbReference>
<comment type="similarity">
    <text evidence="9">Belongs to the TatA/E family.</text>
</comment>
<feature type="transmembrane region" description="Helical" evidence="9">
    <location>
        <begin position="6"/>
        <end position="28"/>
    </location>
</feature>
<organism evidence="11 12">
    <name type="scientific">Hymenobacter defluvii</name>
    <dbReference type="NCBI Taxonomy" id="2054411"/>
    <lineage>
        <taxon>Bacteria</taxon>
        <taxon>Pseudomonadati</taxon>
        <taxon>Bacteroidota</taxon>
        <taxon>Cytophagia</taxon>
        <taxon>Cytophagales</taxon>
        <taxon>Hymenobacteraceae</taxon>
        <taxon>Hymenobacter</taxon>
    </lineage>
</organism>
<gene>
    <name evidence="9" type="primary">tatA</name>
    <name evidence="11" type="ORF">J4D97_04720</name>
</gene>